<organism evidence="1 2">
    <name type="scientific">Stieleria magnilauensis</name>
    <dbReference type="NCBI Taxonomy" id="2527963"/>
    <lineage>
        <taxon>Bacteria</taxon>
        <taxon>Pseudomonadati</taxon>
        <taxon>Planctomycetota</taxon>
        <taxon>Planctomycetia</taxon>
        <taxon>Pirellulales</taxon>
        <taxon>Pirellulaceae</taxon>
        <taxon>Stieleria</taxon>
    </lineage>
</organism>
<evidence type="ECO:0000313" key="2">
    <source>
        <dbReference type="Proteomes" id="UP000318081"/>
    </source>
</evidence>
<gene>
    <name evidence="1" type="ORF">TBK1r_05860</name>
</gene>
<dbReference type="Proteomes" id="UP000318081">
    <property type="component" value="Chromosome"/>
</dbReference>
<dbReference type="RefSeq" id="WP_145207426.1">
    <property type="nucleotide sequence ID" value="NZ_CP036432.1"/>
</dbReference>
<keyword evidence="2" id="KW-1185">Reference proteome</keyword>
<evidence type="ECO:0000313" key="1">
    <source>
        <dbReference type="EMBL" id="QDV81667.1"/>
    </source>
</evidence>
<proteinExistence type="predicted"/>
<dbReference type="EMBL" id="CP036432">
    <property type="protein sequence ID" value="QDV81667.1"/>
    <property type="molecule type" value="Genomic_DNA"/>
</dbReference>
<name>A0ABX5XI58_9BACT</name>
<accession>A0ABX5XI58</accession>
<sequence>MTSTLIKSNPPVVAPGGSLAGDSAAIASEPLTQRSLARLPVTEPEPRFVLVTSKTIEERQTKPGIGMQHKQASGRLNVFHVQRGRVRLIDWDGQLYPIDTLEFLETLGDELSAETEALLCMRQQL</sequence>
<reference evidence="1 2" key="1">
    <citation type="submission" date="2019-02" db="EMBL/GenBank/DDBJ databases">
        <title>Deep-cultivation of Planctomycetes and their phenomic and genomic characterization uncovers novel biology.</title>
        <authorList>
            <person name="Wiegand S."/>
            <person name="Jogler M."/>
            <person name="Boedeker C."/>
            <person name="Pinto D."/>
            <person name="Vollmers J."/>
            <person name="Rivas-Marin E."/>
            <person name="Kohn T."/>
            <person name="Peeters S.H."/>
            <person name="Heuer A."/>
            <person name="Rast P."/>
            <person name="Oberbeckmann S."/>
            <person name="Bunk B."/>
            <person name="Jeske O."/>
            <person name="Meyerdierks A."/>
            <person name="Storesund J.E."/>
            <person name="Kallscheuer N."/>
            <person name="Luecker S."/>
            <person name="Lage O.M."/>
            <person name="Pohl T."/>
            <person name="Merkel B.J."/>
            <person name="Hornburger P."/>
            <person name="Mueller R.-W."/>
            <person name="Bruemmer F."/>
            <person name="Labrenz M."/>
            <person name="Spormann A.M."/>
            <person name="Op den Camp H."/>
            <person name="Overmann J."/>
            <person name="Amann R."/>
            <person name="Jetten M.S.M."/>
            <person name="Mascher T."/>
            <person name="Medema M.H."/>
            <person name="Devos D.P."/>
            <person name="Kaster A.-K."/>
            <person name="Ovreas L."/>
            <person name="Rohde M."/>
            <person name="Galperin M.Y."/>
            <person name="Jogler C."/>
        </authorList>
    </citation>
    <scope>NUCLEOTIDE SEQUENCE [LARGE SCALE GENOMIC DNA]</scope>
    <source>
        <strain evidence="1 2">TBK1r</strain>
    </source>
</reference>
<protein>
    <submittedName>
        <fullName evidence="1">Uncharacterized protein</fullName>
    </submittedName>
</protein>